<feature type="binding site" evidence="6">
    <location>
        <position position="107"/>
    </location>
    <ligand>
        <name>substrate</name>
    </ligand>
</feature>
<evidence type="ECO:0000256" key="1">
    <source>
        <dbReference type="ARBA" id="ARBA00022553"/>
    </source>
</evidence>
<reference evidence="8 9" key="1">
    <citation type="submission" date="2016-01" db="EMBL/GenBank/DDBJ databases">
        <title>Complete genome and mega plasmid sequence of Sphingomonas panacis DCY99 elicits systemic resistance in rice to Xanthomonas oryzae.</title>
        <authorList>
            <person name="Kim Y.J."/>
            <person name="Yang D.C."/>
            <person name="Sing P."/>
        </authorList>
    </citation>
    <scope>NUCLEOTIDE SEQUENCE [LARGE SCALE GENOMIC DNA]</scope>
    <source>
        <strain evidence="8 9">DCY99</strain>
    </source>
</reference>
<dbReference type="PANTHER" id="PTHR10151">
    <property type="entry name" value="ECTONUCLEOTIDE PYROPHOSPHATASE/PHOSPHODIESTERASE"/>
    <property type="match status" value="1"/>
</dbReference>
<comment type="catalytic activity">
    <reaction evidence="4">
        <text>a phosphate monoester + H2O = an alcohol + phosphate</text>
        <dbReference type="Rhea" id="RHEA:15017"/>
        <dbReference type="ChEBI" id="CHEBI:15377"/>
        <dbReference type="ChEBI" id="CHEBI:30879"/>
        <dbReference type="ChEBI" id="CHEBI:43474"/>
        <dbReference type="ChEBI" id="CHEBI:67140"/>
        <dbReference type="EC" id="3.1.3.1"/>
    </reaction>
</comment>
<dbReference type="InterPro" id="IPR017850">
    <property type="entry name" value="Alkaline_phosphatase_core_sf"/>
</dbReference>
<dbReference type="STRING" id="1560345.AWL63_12125"/>
<evidence type="ECO:0000256" key="2">
    <source>
        <dbReference type="ARBA" id="ARBA00022723"/>
    </source>
</evidence>
<dbReference type="RefSeq" id="WP_069205155.1">
    <property type="nucleotide sequence ID" value="NZ_CP014168.1"/>
</dbReference>
<sequence length="554" mass="58963">MNRLTSLPLIALALSLALVGAPLAAQTAAPAPSPETPPKLIVAISVDQFSADLFAEYRNHFTGGFARLLTGDVFPSGYQSHAATETCPGHSTILTGFRPARTGIIANSWYNLKSPLADKVIYCAEDETIPGSTHEAYTVSDQHLLVPTLGERMKTANPAVRNVSVSGKDRSAVMMGGHKDTLDEIWWWDGKNFVSYAGRKTPAIVTRTNAIVNARIAEAQGAFEVPDFCTSRDRAIPIGGGKTVGSGHFERDAGNRAKFRASPEFDNAILALAAGMVRDMKLGTGPATDIIDIGAAATDYVGHTYGTEGAEMCIQLANLDHSLGELFDQLDQTGVDYLVVLTADHGGHDVPERNREHAAPTAVRIDPAFTTKAVSDAVAAKLKLPGQVLFGESGSGDLWIDPKLTKPQHDAVLAEALKIYRANPQVAAAFSGAEIAASPAPAGPPETWPLIMRAKASYNPLHSGDIVVALKPRVMPIPDPTHGYVATHGSFWDYDRRVPILFWRKGMTGFEQPLSVETVDIMPTLAAAIHLPVTAPLPDGRCLDLDGGAGSTCP</sequence>
<feature type="signal peptide" evidence="7">
    <location>
        <begin position="1"/>
        <end position="24"/>
    </location>
</feature>
<evidence type="ECO:0000256" key="4">
    <source>
        <dbReference type="PIRNR" id="PIRNR031924"/>
    </source>
</evidence>
<comment type="function">
    <text evidence="4">Alkaline phosphatase with broad substrate specificity.</text>
</comment>
<dbReference type="GO" id="GO:0004035">
    <property type="term" value="F:alkaline phosphatase activity"/>
    <property type="evidence" value="ECO:0007669"/>
    <property type="project" value="UniProtKB-EC"/>
</dbReference>
<name>A0A1B3ZB09_9SPHN</name>
<dbReference type="GO" id="GO:0046872">
    <property type="term" value="F:metal ion binding"/>
    <property type="evidence" value="ECO:0007669"/>
    <property type="project" value="UniProtKB-KW"/>
</dbReference>
<keyword evidence="3 7" id="KW-0732">Signal</keyword>
<organism evidence="8 9">
    <name type="scientific">Sphingomonas panacis</name>
    <dbReference type="NCBI Taxonomy" id="1560345"/>
    <lineage>
        <taxon>Bacteria</taxon>
        <taxon>Pseudomonadati</taxon>
        <taxon>Pseudomonadota</taxon>
        <taxon>Alphaproteobacteria</taxon>
        <taxon>Sphingomonadales</taxon>
        <taxon>Sphingomonadaceae</taxon>
        <taxon>Sphingomonas</taxon>
    </lineage>
</organism>
<protein>
    <recommendedName>
        <fullName evidence="4">Alkaline phosphatase</fullName>
        <ecNumber evidence="4">3.1.3.1</ecNumber>
    </recommendedName>
</protein>
<keyword evidence="2 4" id="KW-0479">Metal-binding</keyword>
<dbReference type="CDD" id="cd16016">
    <property type="entry name" value="AP-SPAP"/>
    <property type="match status" value="1"/>
</dbReference>
<gene>
    <name evidence="8" type="ORF">AWL63_12125</name>
</gene>
<keyword evidence="1 5" id="KW-0597">Phosphoprotein</keyword>
<evidence type="ECO:0000256" key="6">
    <source>
        <dbReference type="PIRSR" id="PIRSR031924-51"/>
    </source>
</evidence>
<keyword evidence="9" id="KW-1185">Reference proteome</keyword>
<dbReference type="Gene3D" id="3.30.1360.150">
    <property type="match status" value="1"/>
</dbReference>
<evidence type="ECO:0000313" key="8">
    <source>
        <dbReference type="EMBL" id="AOH84605.1"/>
    </source>
</evidence>
<dbReference type="Proteomes" id="UP000094256">
    <property type="component" value="Chromosome"/>
</dbReference>
<comment type="cofactor">
    <cofactor evidence="4">
        <name>Zn(2+)</name>
        <dbReference type="ChEBI" id="CHEBI:29105"/>
    </cofactor>
    <text evidence="4">Binds 2 Zn(2+) ions.</text>
</comment>
<keyword evidence="4" id="KW-0862">Zinc</keyword>
<dbReference type="SUPFAM" id="SSF53649">
    <property type="entry name" value="Alkaline phosphatase-like"/>
    <property type="match status" value="1"/>
</dbReference>
<dbReference type="InterPro" id="IPR002591">
    <property type="entry name" value="Phosphodiest/P_Trfase"/>
</dbReference>
<evidence type="ECO:0000256" key="7">
    <source>
        <dbReference type="SAM" id="SignalP"/>
    </source>
</evidence>
<evidence type="ECO:0000256" key="3">
    <source>
        <dbReference type="ARBA" id="ARBA00022729"/>
    </source>
</evidence>
<dbReference type="EC" id="3.1.3.1" evidence="4"/>
<feature type="chain" id="PRO_5008556268" description="Alkaline phosphatase" evidence="7">
    <location>
        <begin position="25"/>
        <end position="554"/>
    </location>
</feature>
<accession>A0A1B3ZB09</accession>
<dbReference type="InterPro" id="IPR026263">
    <property type="entry name" value="Alkaline_phosphatase_prok"/>
</dbReference>
<evidence type="ECO:0000256" key="5">
    <source>
        <dbReference type="PIRSR" id="PIRSR031924-50"/>
    </source>
</evidence>
<dbReference type="AlphaFoldDB" id="A0A1B3ZB09"/>
<feature type="active site" description="Phosphothreonine intermediate" evidence="5">
    <location>
        <position position="86"/>
    </location>
</feature>
<feature type="binding site" evidence="6">
    <location>
        <begin position="168"/>
        <end position="170"/>
    </location>
    <ligand>
        <name>substrate</name>
    </ligand>
</feature>
<dbReference type="Gene3D" id="3.40.720.10">
    <property type="entry name" value="Alkaline Phosphatase, subunit A"/>
    <property type="match status" value="1"/>
</dbReference>
<dbReference type="PANTHER" id="PTHR10151:SF120">
    <property type="entry name" value="BIS(5'-ADENOSYL)-TRIPHOSPHATASE"/>
    <property type="match status" value="1"/>
</dbReference>
<dbReference type="OrthoDB" id="9766127at2"/>
<dbReference type="EMBL" id="CP014168">
    <property type="protein sequence ID" value="AOH84605.1"/>
    <property type="molecule type" value="Genomic_DNA"/>
</dbReference>
<dbReference type="KEGG" id="span:AWL63_12125"/>
<evidence type="ECO:0000313" key="9">
    <source>
        <dbReference type="Proteomes" id="UP000094256"/>
    </source>
</evidence>
<dbReference type="Pfam" id="PF01663">
    <property type="entry name" value="Phosphodiest"/>
    <property type="match status" value="1"/>
</dbReference>
<dbReference type="PIRSF" id="PIRSF031924">
    <property type="entry name" value="Pi-irrepressible_AP"/>
    <property type="match status" value="1"/>
</dbReference>
<proteinExistence type="predicted"/>